<reference evidence="2 3" key="1">
    <citation type="journal article" date="2015" name="Stand. Genomic Sci.">
        <title>Genomic Encyclopedia of Bacterial and Archaeal Type Strains, Phase III: the genomes of soil and plant-associated and newly described type strains.</title>
        <authorList>
            <person name="Whitman W.B."/>
            <person name="Woyke T."/>
            <person name="Klenk H.P."/>
            <person name="Zhou Y."/>
            <person name="Lilburn T.G."/>
            <person name="Beck B.J."/>
            <person name="De Vos P."/>
            <person name="Vandamme P."/>
            <person name="Eisen J.A."/>
            <person name="Garrity G."/>
            <person name="Hugenholtz P."/>
            <person name="Kyrpides N.C."/>
        </authorList>
    </citation>
    <scope>NUCLEOTIDE SEQUENCE [LARGE SCALE GENOMIC DNA]</scope>
    <source>
        <strain evidence="2 3">CGMCC 1.6844</strain>
    </source>
</reference>
<evidence type="ECO:0000256" key="1">
    <source>
        <dbReference type="SAM" id="SignalP"/>
    </source>
</evidence>
<gene>
    <name evidence="2" type="ORF">IP97_02569</name>
</gene>
<sequence>MKKLFFLSLLAFLSFGVTKGELKFDNYDVFQQKHKFEEIYVFVKLTGNANESIKKSVLENLMNTKSKTKNVKFAFSEKDIINSNYTLEINLDSVTISPEKIDTKEHVYNSAIREEQSTLISRIESYEQNYVYTGQIQGRITVFSKSKSSQIIATVKLLKNDILVKTDVVKGEYYFFHNYVKKEGNFPHEFEQRYPYSSKDKNFINDNEMIEKTIKDLNKKLKKSIKSINFNLV</sequence>
<feature type="chain" id="PRO_5022730584" evidence="1">
    <location>
        <begin position="20"/>
        <end position="233"/>
    </location>
</feature>
<evidence type="ECO:0000313" key="2">
    <source>
        <dbReference type="EMBL" id="TWH91756.1"/>
    </source>
</evidence>
<dbReference type="EMBL" id="VLKM01000025">
    <property type="protein sequence ID" value="TWH91756.1"/>
    <property type="molecule type" value="Genomic_DNA"/>
</dbReference>
<accession>A0A562K8P8</accession>
<evidence type="ECO:0000313" key="3">
    <source>
        <dbReference type="Proteomes" id="UP000315312"/>
    </source>
</evidence>
<name>A0A562K8P8_9FLAO</name>
<dbReference type="AlphaFoldDB" id="A0A562K8P8"/>
<keyword evidence="3" id="KW-1185">Reference proteome</keyword>
<dbReference type="RefSeq" id="WP_133606281.1">
    <property type="nucleotide sequence ID" value="NZ_SNZC01000001.1"/>
</dbReference>
<organism evidence="2 3">
    <name type="scientific">Flavobacterium cheniae</name>
    <dbReference type="NCBI Taxonomy" id="295428"/>
    <lineage>
        <taxon>Bacteria</taxon>
        <taxon>Pseudomonadati</taxon>
        <taxon>Bacteroidota</taxon>
        <taxon>Flavobacteriia</taxon>
        <taxon>Flavobacteriales</taxon>
        <taxon>Flavobacteriaceae</taxon>
        <taxon>Flavobacterium</taxon>
    </lineage>
</organism>
<keyword evidence="1" id="KW-0732">Signal</keyword>
<protein>
    <submittedName>
        <fullName evidence="2">Uncharacterized protein</fullName>
    </submittedName>
</protein>
<proteinExistence type="predicted"/>
<dbReference type="Proteomes" id="UP000315312">
    <property type="component" value="Unassembled WGS sequence"/>
</dbReference>
<comment type="caution">
    <text evidence="2">The sequence shown here is derived from an EMBL/GenBank/DDBJ whole genome shotgun (WGS) entry which is preliminary data.</text>
</comment>
<feature type="signal peptide" evidence="1">
    <location>
        <begin position="1"/>
        <end position="19"/>
    </location>
</feature>